<dbReference type="Pfam" id="PF13604">
    <property type="entry name" value="AAA_30"/>
    <property type="match status" value="1"/>
</dbReference>
<dbReference type="Gene3D" id="2.30.30.940">
    <property type="match status" value="1"/>
</dbReference>
<protein>
    <recommendedName>
        <fullName evidence="2">TrwC relaxase domain-containing protein</fullName>
    </recommendedName>
</protein>
<dbReference type="Pfam" id="PF08751">
    <property type="entry name" value="TrwC"/>
    <property type="match status" value="1"/>
</dbReference>
<gene>
    <name evidence="3" type="ORF">GCM10023203_57500</name>
</gene>
<name>A0ABP9F872_9PSEU</name>
<feature type="compositionally biased region" description="Basic and acidic residues" evidence="1">
    <location>
        <begin position="1431"/>
        <end position="1455"/>
    </location>
</feature>
<dbReference type="RefSeq" id="WP_274235084.1">
    <property type="nucleotide sequence ID" value="NZ_BAABHQ010000028.1"/>
</dbReference>
<proteinExistence type="predicted"/>
<feature type="compositionally biased region" description="Basic and acidic residues" evidence="1">
    <location>
        <begin position="1331"/>
        <end position="1372"/>
    </location>
</feature>
<dbReference type="SUPFAM" id="SSF52540">
    <property type="entry name" value="P-loop containing nucleoside triphosphate hydrolases"/>
    <property type="match status" value="2"/>
</dbReference>
<sequence length="1494" mass="160804">MLSVAAGYSPDYLLKEVATGRESYYTGAVTDGEPPGRWWGAGAEKLGLSGLVDAQDMRGIYERFLDPRHESFVDPNRWDEVPTLGHTGRRYATEDELYAAALEREPDAPAERRAELQVEAGKQARHNVAFLDATFSVQKSVTVLHTAFEAEEVKARTAGHEDAAAAWGEYRQAVEDAIWAGNNAALSYLQDKAGYARVGHHGGAAGRWVDAHGWVVASFFQHDSRDHDPQLHIHNPILNRAPGDTDDEWRTLDSRAIHKFRPAAAAVGERTTEEHLAHALGLRMAMRPDGKAREVVGIDDTVTDLFSSRRRAVTEKAAELIAEFEAHHDREANGLERDRLSRQATMATRKAKSHEGETRSQFLDRVDAQLRGEVAGGLRSVAEDVLAARNEDPPAAGEWSPKEVLETALADVQTRKAAWTRADLTRAINDALPDTLGLTDGQDVAGLLDWLTDEGIALATPLDAARPGDDALPDELRLANGRSAYDAPGARVYATPEHVHTERAMAAATRRGDASAVPATLANRFLGQLRESGLELGVDQAAAVRGVLTSGARIETLVGPAGTGKSFVVGTLAKGWSDPQLRGSAAGRVVGLATSQIATGVLADEGLDARNVKRWLDTQDRLARGGEVDDASTWRLRFGDLVVVDESAMADTTALAAIYAHVEAADAKLLLVGDHRQLASVGAGGAMDLLSQAGARYELTETRRFREDWEGPASLRLRDGDQTVLRDYHRHGRVIDAGTLEDAEASASRAWLADTLAGRRSVLVVDTNDQADRLSAALRAELVRLGQVAEHGVRLGRDGNYAGVGDLVAARRNGWELAGHEGNKQGPINRETYRVTAISEDGGFTVARVHGREPDGREVLGEPISLPSDYVAADVSLAYAGTVHATQGATVETSHLVAGPGTSRAASYVGLTRGRDANTAHVATIGGPTDPAQGLTADHSLHRDPVAVLASVIARDDHADSASALATATESAADSGSTRTAGELFADAAHLAATERTGRWLDALAADGTITDHDRARLAAEDGAASLTRILRRAEIAGDAPDAVLREAVADRPLEGARNLTNVIHGRIRDAHTFDPAGRTWADWVPDTGHADWDRYLTSLAQAADRRSAELGRQLAATPPRWLTDALGPIPESLADRGQWQDRASAVAAWRELSGHDDAEDALGPAPGPGKVEAYAAYRSAWRALGRPEIDREEHELSDGQLRVRVRAHEREAAWAPRYVANELAGTHQAATRAGHDAQLRRAVADAATEPEEQTRLSAEAEQTATLASILKARAAELSDVDEARSRWLAHTAGTRSAAERAKAELAARHADDEPEQRTTAAEWLAAHRSAVADDEAHRDVTEDDVTDRPHDLDEQTPEEKQPDDEQARAEPAEVETAEDVHADDVQAEQPTEVEPAGPDIREVASSEPRPVAEDHVRVPTADETSAAVEKANRALAEIRARDEADAKAEADQRTEQLAQWRTRDELVETSDDTTEPTDHVGSDDVGDLDEVDT</sequence>
<evidence type="ECO:0000313" key="4">
    <source>
        <dbReference type="Proteomes" id="UP001500457"/>
    </source>
</evidence>
<evidence type="ECO:0000259" key="2">
    <source>
        <dbReference type="Pfam" id="PF08751"/>
    </source>
</evidence>
<keyword evidence="4" id="KW-1185">Reference proteome</keyword>
<reference evidence="4" key="1">
    <citation type="journal article" date="2019" name="Int. J. Syst. Evol. Microbiol.">
        <title>The Global Catalogue of Microorganisms (GCM) 10K type strain sequencing project: providing services to taxonomists for standard genome sequencing and annotation.</title>
        <authorList>
            <consortium name="The Broad Institute Genomics Platform"/>
            <consortium name="The Broad Institute Genome Sequencing Center for Infectious Disease"/>
            <person name="Wu L."/>
            <person name="Ma J."/>
        </authorList>
    </citation>
    <scope>NUCLEOTIDE SEQUENCE [LARGE SCALE GENOMIC DNA]</scope>
    <source>
        <strain evidence="4">JCM 17983</strain>
    </source>
</reference>
<feature type="domain" description="TrwC relaxase" evidence="2">
    <location>
        <begin position="11"/>
        <end position="356"/>
    </location>
</feature>
<feature type="region of interest" description="Disordered" evidence="1">
    <location>
        <begin position="1292"/>
        <end position="1494"/>
    </location>
</feature>
<dbReference type="InterPro" id="IPR014862">
    <property type="entry name" value="TrwC"/>
</dbReference>
<feature type="compositionally biased region" description="Acidic residues" evidence="1">
    <location>
        <begin position="1485"/>
        <end position="1494"/>
    </location>
</feature>
<feature type="compositionally biased region" description="Basic and acidic residues" evidence="1">
    <location>
        <begin position="1400"/>
        <end position="1418"/>
    </location>
</feature>
<organism evidence="3 4">
    <name type="scientific">Actinomycetospora straminea</name>
    <dbReference type="NCBI Taxonomy" id="663607"/>
    <lineage>
        <taxon>Bacteria</taxon>
        <taxon>Bacillati</taxon>
        <taxon>Actinomycetota</taxon>
        <taxon>Actinomycetes</taxon>
        <taxon>Pseudonocardiales</taxon>
        <taxon>Pseudonocardiaceae</taxon>
        <taxon>Actinomycetospora</taxon>
    </lineage>
</organism>
<dbReference type="SUPFAM" id="SSF55464">
    <property type="entry name" value="Origin of replication-binding domain, RBD-like"/>
    <property type="match status" value="1"/>
</dbReference>
<dbReference type="InterPro" id="IPR027417">
    <property type="entry name" value="P-loop_NTPase"/>
</dbReference>
<comment type="caution">
    <text evidence="3">The sequence shown here is derived from an EMBL/GenBank/DDBJ whole genome shotgun (WGS) entry which is preliminary data.</text>
</comment>
<evidence type="ECO:0000313" key="3">
    <source>
        <dbReference type="EMBL" id="GAA4895651.1"/>
    </source>
</evidence>
<dbReference type="EMBL" id="BAABHQ010000028">
    <property type="protein sequence ID" value="GAA4895651.1"/>
    <property type="molecule type" value="Genomic_DNA"/>
</dbReference>
<evidence type="ECO:0000256" key="1">
    <source>
        <dbReference type="SAM" id="MobiDB-lite"/>
    </source>
</evidence>
<dbReference type="NCBIfam" id="NF041492">
    <property type="entry name" value="MobF"/>
    <property type="match status" value="1"/>
</dbReference>
<dbReference type="CDD" id="cd18809">
    <property type="entry name" value="SF1_C_RecD"/>
    <property type="match status" value="1"/>
</dbReference>
<dbReference type="Proteomes" id="UP001500457">
    <property type="component" value="Unassembled WGS sequence"/>
</dbReference>
<feature type="compositionally biased region" description="Basic and acidic residues" evidence="1">
    <location>
        <begin position="1298"/>
        <end position="1312"/>
    </location>
</feature>
<accession>A0ABP9F872</accession>
<dbReference type="Gene3D" id="3.40.50.300">
    <property type="entry name" value="P-loop containing nucleotide triphosphate hydrolases"/>
    <property type="match status" value="2"/>
</dbReference>